<accession>A0A8S1H082</accession>
<comment type="caution">
    <text evidence="2">The sequence shown here is derived from an EMBL/GenBank/DDBJ whole genome shotgun (WGS) entry which is preliminary data.</text>
</comment>
<protein>
    <submittedName>
        <fullName evidence="2">Uncharacterized protein</fullName>
    </submittedName>
</protein>
<evidence type="ECO:0000313" key="2">
    <source>
        <dbReference type="EMBL" id="CAD6188985.1"/>
    </source>
</evidence>
<organism evidence="2 3">
    <name type="scientific">Caenorhabditis auriculariae</name>
    <dbReference type="NCBI Taxonomy" id="2777116"/>
    <lineage>
        <taxon>Eukaryota</taxon>
        <taxon>Metazoa</taxon>
        <taxon>Ecdysozoa</taxon>
        <taxon>Nematoda</taxon>
        <taxon>Chromadorea</taxon>
        <taxon>Rhabditida</taxon>
        <taxon>Rhabditina</taxon>
        <taxon>Rhabditomorpha</taxon>
        <taxon>Rhabditoidea</taxon>
        <taxon>Rhabditidae</taxon>
        <taxon>Peloderinae</taxon>
        <taxon>Caenorhabditis</taxon>
    </lineage>
</organism>
<evidence type="ECO:0000313" key="3">
    <source>
        <dbReference type="Proteomes" id="UP000835052"/>
    </source>
</evidence>
<feature type="compositionally biased region" description="Polar residues" evidence="1">
    <location>
        <begin position="97"/>
        <end position="110"/>
    </location>
</feature>
<keyword evidence="3" id="KW-1185">Reference proteome</keyword>
<proteinExistence type="predicted"/>
<dbReference type="EMBL" id="CAJGYM010000009">
    <property type="protein sequence ID" value="CAD6188985.1"/>
    <property type="molecule type" value="Genomic_DNA"/>
</dbReference>
<gene>
    <name evidence="2" type="ORF">CAUJ_LOCUS4904</name>
</gene>
<dbReference type="Proteomes" id="UP000835052">
    <property type="component" value="Unassembled WGS sequence"/>
</dbReference>
<name>A0A8S1H082_9PELO</name>
<sequence>MITLTENQKRYLLWAVRRNLPSWDGRVYGMSEFIWWKEIAKICNEKFRESYQIEEYTVAWRAACPNYEEYLRTSTREPPPSFLNYTTPPRMSASDIDPNNNTQYYNPNRR</sequence>
<feature type="region of interest" description="Disordered" evidence="1">
    <location>
        <begin position="73"/>
        <end position="110"/>
    </location>
</feature>
<dbReference type="AlphaFoldDB" id="A0A8S1H082"/>
<evidence type="ECO:0000256" key="1">
    <source>
        <dbReference type="SAM" id="MobiDB-lite"/>
    </source>
</evidence>
<reference evidence="2" key="1">
    <citation type="submission" date="2020-10" db="EMBL/GenBank/DDBJ databases">
        <authorList>
            <person name="Kikuchi T."/>
        </authorList>
    </citation>
    <scope>NUCLEOTIDE SEQUENCE</scope>
    <source>
        <strain evidence="2">NKZ352</strain>
    </source>
</reference>